<gene>
    <name evidence="1" type="ORF">FJR39_09675</name>
</gene>
<evidence type="ECO:0000313" key="1">
    <source>
        <dbReference type="EMBL" id="MTJ43452.1"/>
    </source>
</evidence>
<accession>A0ACC7S5F3</accession>
<sequence>MQNLITDDQVALLGAIQSMGGVFAAIGTPAVSPKPRGKSPGWPTGRIRLRRIRYPTVKNTTPRPKKEQPKSA</sequence>
<organism evidence="1 2">
    <name type="scientific">Dolichospermum flos-aquae UHCC 0037</name>
    <dbReference type="NCBI Taxonomy" id="2590026"/>
    <lineage>
        <taxon>Bacteria</taxon>
        <taxon>Bacillati</taxon>
        <taxon>Cyanobacteriota</taxon>
        <taxon>Cyanophyceae</taxon>
        <taxon>Nostocales</taxon>
        <taxon>Aphanizomenonaceae</taxon>
        <taxon>Dolichospermum</taxon>
    </lineage>
</organism>
<evidence type="ECO:0000313" key="2">
    <source>
        <dbReference type="Proteomes" id="UP001517388"/>
    </source>
</evidence>
<protein>
    <submittedName>
        <fullName evidence="1">Uncharacterized protein</fullName>
    </submittedName>
</protein>
<keyword evidence="2" id="KW-1185">Reference proteome</keyword>
<proteinExistence type="predicted"/>
<dbReference type="EMBL" id="VILF01000002">
    <property type="protein sequence ID" value="MTJ43452.1"/>
    <property type="molecule type" value="Genomic_DNA"/>
</dbReference>
<comment type="caution">
    <text evidence="1">The sequence shown here is derived from an EMBL/GenBank/DDBJ whole genome shotgun (WGS) entry which is preliminary data.</text>
</comment>
<reference evidence="2" key="1">
    <citation type="journal article" date="2020" name="Toxins">
        <title>Phylogenomic Analysis of Secondary Metabolism in the Toxic Cyanobacterial Genera Anabaena, Dolichospermum and Aphanizomenon.</title>
        <authorList>
            <person name="Oesterholm J."/>
            <person name="Popin R.V."/>
            <person name="Fewer D.P."/>
            <person name="Sivonen K."/>
        </authorList>
    </citation>
    <scope>NUCLEOTIDE SEQUENCE [LARGE SCALE GENOMIC DNA]</scope>
    <source>
        <strain evidence="2">UHCC 0037</strain>
    </source>
</reference>
<name>A0ACC7S5F3_DOLFA</name>
<dbReference type="Proteomes" id="UP001517388">
    <property type="component" value="Unassembled WGS sequence"/>
</dbReference>